<dbReference type="EMBL" id="HBGW01091208">
    <property type="protein sequence ID" value="CAD9640048.1"/>
    <property type="molecule type" value="Transcribed_RNA"/>
</dbReference>
<proteinExistence type="predicted"/>
<evidence type="ECO:0000313" key="1">
    <source>
        <dbReference type="EMBL" id="CAD9640048.1"/>
    </source>
</evidence>
<name>A0A7S2VMS7_9DINO</name>
<organism evidence="1">
    <name type="scientific">Zooxanthella nutricula</name>
    <dbReference type="NCBI Taxonomy" id="1333877"/>
    <lineage>
        <taxon>Eukaryota</taxon>
        <taxon>Sar</taxon>
        <taxon>Alveolata</taxon>
        <taxon>Dinophyceae</taxon>
        <taxon>Peridiniales</taxon>
        <taxon>Peridiniales incertae sedis</taxon>
        <taxon>Zooxanthella</taxon>
    </lineage>
</organism>
<gene>
    <name evidence="1" type="ORF">BRAN1462_LOCUS57870</name>
</gene>
<protein>
    <submittedName>
        <fullName evidence="1">Uncharacterized protein</fullName>
    </submittedName>
</protein>
<dbReference type="AlphaFoldDB" id="A0A7S2VMS7"/>
<sequence>MAQASSVQISLSQGTVSLLRAPPMGNGCCGVADDEVADESAVVAFKTNVTLAMAHHEEFSGICCAGIDRGVSIPQATRKFEVTLDRSSGRPLGIDVDYTMSVDGYIPITSLEEGLATDWNKTCSPGNVIKSTDVIVGVNGVTKVDPMLEKLMHAKRLQLTLASMA</sequence>
<reference evidence="1" key="1">
    <citation type="submission" date="2021-01" db="EMBL/GenBank/DDBJ databases">
        <authorList>
            <person name="Corre E."/>
            <person name="Pelletier E."/>
            <person name="Niang G."/>
            <person name="Scheremetjew M."/>
            <person name="Finn R."/>
            <person name="Kale V."/>
            <person name="Holt S."/>
            <person name="Cochrane G."/>
            <person name="Meng A."/>
            <person name="Brown T."/>
            <person name="Cohen L."/>
        </authorList>
    </citation>
    <scope>NUCLEOTIDE SEQUENCE</scope>
    <source>
        <strain evidence="1">RCC3387</strain>
    </source>
</reference>
<accession>A0A7S2VMS7</accession>